<feature type="transmembrane region" description="Helical" evidence="8">
    <location>
        <begin position="55"/>
        <end position="73"/>
    </location>
</feature>
<sequence>MAKGYNYIIIYITKGRKAMIIEGKLIKHLINILLVLLIIFLLGQIDFILIPLGNILFLTLLPIVFGGLFYYILRPLVAFLVGRKVNKTAAVVIVLLGLIVAFSILIVYGSGSIREEFSYFYVTFSEQLEDISESTKDILDQENYWIFSVKDLESKIINASEIGLEKLGESMTGWISIIANVGTVIVLIPIVIFFLLKDDELFYNYLLKLIPKKHKETVTTLFKDIDQVLSIYITGQLIVALFLGILTYIGYLIIGLPNALILAIFSMITSIIPFLGPFLGVLPAIIIGGTVSFFMIIKVLIVLIVTQQLEGSLVRPNIVGNRLQIHPLVVIFLVIIAIALYGFIGAFLVIPIYGVIRVIIRHFYGRYMSSKQNK</sequence>
<keyword evidence="3" id="KW-0813">Transport</keyword>
<feature type="transmembrane region" description="Helical" evidence="8">
    <location>
        <begin position="29"/>
        <end position="49"/>
    </location>
</feature>
<protein>
    <submittedName>
        <fullName evidence="9">AI-2E family transporter</fullName>
    </submittedName>
</protein>
<evidence type="ECO:0000256" key="5">
    <source>
        <dbReference type="ARBA" id="ARBA00022692"/>
    </source>
</evidence>
<keyword evidence="5 8" id="KW-0812">Transmembrane</keyword>
<evidence type="ECO:0000256" key="1">
    <source>
        <dbReference type="ARBA" id="ARBA00004651"/>
    </source>
</evidence>
<reference evidence="9 10" key="1">
    <citation type="submission" date="2019-10" db="EMBL/GenBank/DDBJ databases">
        <title>Alkaliphilus serpentinus sp. nov. and Alkaliphilus pronyensis sp. nov., two novel anaerobic alkaliphilic species isolated from the serpentinized-hosted hydrothermal field of the Prony Bay (New Caledonia).</title>
        <authorList>
            <person name="Postec A."/>
        </authorList>
    </citation>
    <scope>NUCLEOTIDE SEQUENCE [LARGE SCALE GENOMIC DNA]</scope>
    <source>
        <strain evidence="9 10">LacV</strain>
    </source>
</reference>
<dbReference type="AlphaFoldDB" id="A0A6I0FBA6"/>
<keyword evidence="10" id="KW-1185">Reference proteome</keyword>
<keyword evidence="7 8" id="KW-0472">Membrane</keyword>
<dbReference type="InterPro" id="IPR002549">
    <property type="entry name" value="AI-2E-like"/>
</dbReference>
<evidence type="ECO:0000256" key="4">
    <source>
        <dbReference type="ARBA" id="ARBA00022475"/>
    </source>
</evidence>
<organism evidence="9 10">
    <name type="scientific">Alkaliphilus pronyensis</name>
    <dbReference type="NCBI Taxonomy" id="1482732"/>
    <lineage>
        <taxon>Bacteria</taxon>
        <taxon>Bacillati</taxon>
        <taxon>Bacillota</taxon>
        <taxon>Clostridia</taxon>
        <taxon>Peptostreptococcales</taxon>
        <taxon>Natronincolaceae</taxon>
        <taxon>Alkaliphilus</taxon>
    </lineage>
</organism>
<feature type="transmembrane region" description="Helical" evidence="8">
    <location>
        <begin position="325"/>
        <end position="356"/>
    </location>
</feature>
<keyword evidence="6 8" id="KW-1133">Transmembrane helix</keyword>
<evidence type="ECO:0000256" key="3">
    <source>
        <dbReference type="ARBA" id="ARBA00022448"/>
    </source>
</evidence>
<feature type="transmembrane region" description="Helical" evidence="8">
    <location>
        <begin position="231"/>
        <end position="254"/>
    </location>
</feature>
<evidence type="ECO:0000256" key="2">
    <source>
        <dbReference type="ARBA" id="ARBA00009773"/>
    </source>
</evidence>
<dbReference type="Proteomes" id="UP000432715">
    <property type="component" value="Unassembled WGS sequence"/>
</dbReference>
<evidence type="ECO:0000256" key="6">
    <source>
        <dbReference type="ARBA" id="ARBA00022989"/>
    </source>
</evidence>
<comment type="caution">
    <text evidence="9">The sequence shown here is derived from an EMBL/GenBank/DDBJ whole genome shotgun (WGS) entry which is preliminary data.</text>
</comment>
<dbReference type="GO" id="GO:0055085">
    <property type="term" value="P:transmembrane transport"/>
    <property type="evidence" value="ECO:0007669"/>
    <property type="project" value="TreeGrafter"/>
</dbReference>
<accession>A0A6I0FBA6</accession>
<dbReference type="Pfam" id="PF01594">
    <property type="entry name" value="AI-2E_transport"/>
    <property type="match status" value="1"/>
</dbReference>
<dbReference type="EMBL" id="WBZC01000013">
    <property type="protein sequence ID" value="KAB3536053.1"/>
    <property type="molecule type" value="Genomic_DNA"/>
</dbReference>
<name>A0A6I0FBA6_9FIRM</name>
<feature type="transmembrane region" description="Helical" evidence="8">
    <location>
        <begin position="85"/>
        <end position="108"/>
    </location>
</feature>
<dbReference type="OrthoDB" id="9793390at2"/>
<comment type="similarity">
    <text evidence="2">Belongs to the autoinducer-2 exporter (AI-2E) (TC 2.A.86) family.</text>
</comment>
<evidence type="ECO:0000313" key="10">
    <source>
        <dbReference type="Proteomes" id="UP000432715"/>
    </source>
</evidence>
<comment type="subcellular location">
    <subcellularLocation>
        <location evidence="1">Cell membrane</location>
        <topology evidence="1">Multi-pass membrane protein</topology>
    </subcellularLocation>
</comment>
<evidence type="ECO:0000256" key="7">
    <source>
        <dbReference type="ARBA" id="ARBA00023136"/>
    </source>
</evidence>
<keyword evidence="4" id="KW-1003">Cell membrane</keyword>
<evidence type="ECO:0000313" key="9">
    <source>
        <dbReference type="EMBL" id="KAB3536053.1"/>
    </source>
</evidence>
<evidence type="ECO:0000256" key="8">
    <source>
        <dbReference type="SAM" id="Phobius"/>
    </source>
</evidence>
<feature type="transmembrane region" description="Helical" evidence="8">
    <location>
        <begin position="286"/>
        <end position="305"/>
    </location>
</feature>
<dbReference type="PANTHER" id="PTHR21716">
    <property type="entry name" value="TRANSMEMBRANE PROTEIN"/>
    <property type="match status" value="1"/>
</dbReference>
<dbReference type="GO" id="GO:0005886">
    <property type="term" value="C:plasma membrane"/>
    <property type="evidence" value="ECO:0007669"/>
    <property type="project" value="UniProtKB-SubCell"/>
</dbReference>
<feature type="transmembrane region" description="Helical" evidence="8">
    <location>
        <begin position="260"/>
        <end position="279"/>
    </location>
</feature>
<proteinExistence type="inferred from homology"/>
<feature type="transmembrane region" description="Helical" evidence="8">
    <location>
        <begin position="174"/>
        <end position="196"/>
    </location>
</feature>
<dbReference type="PANTHER" id="PTHR21716:SF53">
    <property type="entry name" value="PERMEASE PERM-RELATED"/>
    <property type="match status" value="1"/>
</dbReference>
<gene>
    <name evidence="9" type="ORF">F8154_04650</name>
</gene>